<dbReference type="EMBL" id="BDUF01000076">
    <property type="protein sequence ID" value="GAX90975.1"/>
    <property type="molecule type" value="Genomic_DNA"/>
</dbReference>
<dbReference type="GO" id="GO:0016491">
    <property type="term" value="F:oxidoreductase activity"/>
    <property type="evidence" value="ECO:0007669"/>
    <property type="project" value="InterPro"/>
</dbReference>
<dbReference type="AlphaFoldDB" id="A0A292YR53"/>
<proteinExistence type="predicted"/>
<keyword evidence="3" id="KW-1185">Reference proteome</keyword>
<dbReference type="InterPro" id="IPR001853">
    <property type="entry name" value="DSBA-like_thioredoxin_dom"/>
</dbReference>
<dbReference type="PANTHER" id="PTHR13887:SF33">
    <property type="entry name" value="ISOMERASE"/>
    <property type="match status" value="1"/>
</dbReference>
<feature type="domain" description="DSBA-like thioredoxin" evidence="1">
    <location>
        <begin position="29"/>
        <end position="156"/>
    </location>
</feature>
<dbReference type="SUPFAM" id="SSF52833">
    <property type="entry name" value="Thioredoxin-like"/>
    <property type="match status" value="1"/>
</dbReference>
<sequence length="179" mass="20166">MPFELRPYPNPTLEPEGEYLQTAWANSVYPMAERMGVKMVLPKVSPQPHTHLAFEGYQYAKEHGKGNDYNHRMFTAFFQEEQDIGDINVLTKLAGEIGLNQADFKAAIQTGKYKEAHQKALHHAYHEANITAVPTFVIGERVLRGLYSQDTLQKVIDEELQKQQSQAPEGLTCGIDGCC</sequence>
<dbReference type="Proteomes" id="UP000217785">
    <property type="component" value="Unassembled WGS sequence"/>
</dbReference>
<name>A0A292YR53_9BACL</name>
<dbReference type="InterPro" id="IPR036249">
    <property type="entry name" value="Thioredoxin-like_sf"/>
</dbReference>
<evidence type="ECO:0000313" key="2">
    <source>
        <dbReference type="EMBL" id="GAX90975.1"/>
    </source>
</evidence>
<protein>
    <submittedName>
        <fullName evidence="2">2-hydroxychromene-2-carboxylate isomerase</fullName>
    </submittedName>
</protein>
<evidence type="ECO:0000259" key="1">
    <source>
        <dbReference type="Pfam" id="PF01323"/>
    </source>
</evidence>
<dbReference type="PANTHER" id="PTHR13887">
    <property type="entry name" value="GLUTATHIONE S-TRANSFERASE KAPPA"/>
    <property type="match status" value="1"/>
</dbReference>
<comment type="caution">
    <text evidence="2">The sequence shown here is derived from an EMBL/GenBank/DDBJ whole genome shotgun (WGS) entry which is preliminary data.</text>
</comment>
<dbReference type="GO" id="GO:0016853">
    <property type="term" value="F:isomerase activity"/>
    <property type="evidence" value="ECO:0007669"/>
    <property type="project" value="UniProtKB-KW"/>
</dbReference>
<keyword evidence="2" id="KW-0413">Isomerase</keyword>
<dbReference type="Pfam" id="PF01323">
    <property type="entry name" value="DSBA"/>
    <property type="match status" value="1"/>
</dbReference>
<gene>
    <name evidence="2" type="ORF">EFBL_2635</name>
</gene>
<organism evidence="2 3">
    <name type="scientific">Effusibacillus lacus</name>
    <dbReference type="NCBI Taxonomy" id="1348429"/>
    <lineage>
        <taxon>Bacteria</taxon>
        <taxon>Bacillati</taxon>
        <taxon>Bacillota</taxon>
        <taxon>Bacilli</taxon>
        <taxon>Bacillales</taxon>
        <taxon>Alicyclobacillaceae</taxon>
        <taxon>Effusibacillus</taxon>
    </lineage>
</organism>
<accession>A0A292YR53</accession>
<reference evidence="3" key="1">
    <citation type="submission" date="2017-07" db="EMBL/GenBank/DDBJ databases">
        <title>Draft genome sequence of Effusibacillus lacus strain skLN1.</title>
        <authorList>
            <person name="Watanabe M."/>
            <person name="Kojima H."/>
            <person name="Fukui M."/>
        </authorList>
    </citation>
    <scope>NUCLEOTIDE SEQUENCE [LARGE SCALE GENOMIC DNA]</scope>
    <source>
        <strain evidence="3">skLN1</strain>
    </source>
</reference>
<dbReference type="Gene3D" id="3.40.30.10">
    <property type="entry name" value="Glutaredoxin"/>
    <property type="match status" value="1"/>
</dbReference>
<evidence type="ECO:0000313" key="3">
    <source>
        <dbReference type="Proteomes" id="UP000217785"/>
    </source>
</evidence>